<organism evidence="2 3">
    <name type="scientific">Sistotremastrum suecicum HHB10207 ss-3</name>
    <dbReference type="NCBI Taxonomy" id="1314776"/>
    <lineage>
        <taxon>Eukaryota</taxon>
        <taxon>Fungi</taxon>
        <taxon>Dikarya</taxon>
        <taxon>Basidiomycota</taxon>
        <taxon>Agaricomycotina</taxon>
        <taxon>Agaricomycetes</taxon>
        <taxon>Sistotremastrales</taxon>
        <taxon>Sistotremastraceae</taxon>
        <taxon>Sistotremastrum</taxon>
    </lineage>
</organism>
<proteinExistence type="predicted"/>
<evidence type="ECO:0000256" key="1">
    <source>
        <dbReference type="SAM" id="MobiDB-lite"/>
    </source>
</evidence>
<accession>A0A166J5F3</accession>
<gene>
    <name evidence="2" type="ORF">SISSUDRAFT_13576</name>
</gene>
<keyword evidence="3" id="KW-1185">Reference proteome</keyword>
<dbReference type="Proteomes" id="UP000076798">
    <property type="component" value="Unassembled WGS sequence"/>
</dbReference>
<evidence type="ECO:0000313" key="2">
    <source>
        <dbReference type="EMBL" id="KZT44389.1"/>
    </source>
</evidence>
<evidence type="ECO:0000313" key="3">
    <source>
        <dbReference type="Proteomes" id="UP000076798"/>
    </source>
</evidence>
<protein>
    <submittedName>
        <fullName evidence="2">Uncharacterized protein</fullName>
    </submittedName>
</protein>
<sequence length="349" mass="39032">MRGTLVLIQYRYRPQDDVYPNKRSAHSATPTLNVIHNVKPLPVHIEIIDLVDDDLESTMLLPTQPTLQCSRDEPSTTLPVPPSHLSTSPPGSAHDSPDESDEYSFIHQGFDASSSIWLKSQFSSVPDTSSVFDRLTSSAEGSLRHALDQIMEPELGFSRATYLRAFQREHLVWPMMKHARCPPVRWRRLYSGQQFNRHQTSCNIGRKLGLIGLQYDPMPEFHAAGDITSIVQSADVVVVASATPGGSNEVADDPYNQSGTLLCYHNATKKVEFKNAHFASHESDQEITLYRAAATEPSEQESNAWRHRVPESDLPVFCSESRRMPLCVRQRNYRCVSSGAKAFAGPKRG</sequence>
<feature type="region of interest" description="Disordered" evidence="1">
    <location>
        <begin position="64"/>
        <end position="103"/>
    </location>
</feature>
<dbReference type="EMBL" id="KV428004">
    <property type="protein sequence ID" value="KZT44389.1"/>
    <property type="molecule type" value="Genomic_DNA"/>
</dbReference>
<reference evidence="2 3" key="1">
    <citation type="journal article" date="2016" name="Mol. Biol. Evol.">
        <title>Comparative Genomics of Early-Diverging Mushroom-Forming Fungi Provides Insights into the Origins of Lignocellulose Decay Capabilities.</title>
        <authorList>
            <person name="Nagy L.G."/>
            <person name="Riley R."/>
            <person name="Tritt A."/>
            <person name="Adam C."/>
            <person name="Daum C."/>
            <person name="Floudas D."/>
            <person name="Sun H."/>
            <person name="Yadav J.S."/>
            <person name="Pangilinan J."/>
            <person name="Larsson K.H."/>
            <person name="Matsuura K."/>
            <person name="Barry K."/>
            <person name="Labutti K."/>
            <person name="Kuo R."/>
            <person name="Ohm R.A."/>
            <person name="Bhattacharya S.S."/>
            <person name="Shirouzu T."/>
            <person name="Yoshinaga Y."/>
            <person name="Martin F.M."/>
            <person name="Grigoriev I.V."/>
            <person name="Hibbett D.S."/>
        </authorList>
    </citation>
    <scope>NUCLEOTIDE SEQUENCE [LARGE SCALE GENOMIC DNA]</scope>
    <source>
        <strain evidence="2 3">HHB10207 ss-3</strain>
    </source>
</reference>
<dbReference type="AlphaFoldDB" id="A0A166J5F3"/>
<name>A0A166J5F3_9AGAM</name>